<dbReference type="NCBIfam" id="TIGR03540">
    <property type="entry name" value="DapC_direct"/>
    <property type="match status" value="1"/>
</dbReference>
<dbReference type="AlphaFoldDB" id="A0A7J3M3B7"/>
<gene>
    <name evidence="6" type="ORF">ENT52_04155</name>
</gene>
<dbReference type="InterPro" id="IPR015422">
    <property type="entry name" value="PyrdxlP-dep_Trfase_small"/>
</dbReference>
<dbReference type="GO" id="GO:0010285">
    <property type="term" value="F:L,L-diaminopimelate aminotransferase activity"/>
    <property type="evidence" value="ECO:0007669"/>
    <property type="project" value="InterPro"/>
</dbReference>
<dbReference type="GO" id="GO:0009089">
    <property type="term" value="P:lysine biosynthetic process via diaminopimelate"/>
    <property type="evidence" value="ECO:0007669"/>
    <property type="project" value="InterPro"/>
</dbReference>
<dbReference type="NCBIfam" id="NF006756">
    <property type="entry name" value="PRK09276.1"/>
    <property type="match status" value="1"/>
</dbReference>
<dbReference type="Gene3D" id="3.40.640.10">
    <property type="entry name" value="Type I PLP-dependent aspartate aminotransferase-like (Major domain)"/>
    <property type="match status" value="1"/>
</dbReference>
<dbReference type="InterPro" id="IPR015424">
    <property type="entry name" value="PyrdxlP-dep_Trfase"/>
</dbReference>
<comment type="caution">
    <text evidence="6">The sequence shown here is derived from an EMBL/GenBank/DDBJ whole genome shotgun (WGS) entry which is preliminary data.</text>
</comment>
<keyword evidence="3 4" id="KW-0808">Transferase</keyword>
<dbReference type="InterPro" id="IPR004839">
    <property type="entry name" value="Aminotransferase_I/II_large"/>
</dbReference>
<accession>A0A7J3M3B7</accession>
<protein>
    <recommendedName>
        <fullName evidence="4">Aminotransferase</fullName>
        <ecNumber evidence="4">2.6.1.-</ecNumber>
    </recommendedName>
</protein>
<dbReference type="InterPro" id="IPR019881">
    <property type="entry name" value="DAP-NH2Trfase_DapL_Desulfo"/>
</dbReference>
<dbReference type="PROSITE" id="PS00105">
    <property type="entry name" value="AA_TRANSFER_CLASS_1"/>
    <property type="match status" value="1"/>
</dbReference>
<dbReference type="Gene3D" id="3.90.1150.10">
    <property type="entry name" value="Aspartate Aminotransferase, domain 1"/>
    <property type="match status" value="1"/>
</dbReference>
<evidence type="ECO:0000256" key="2">
    <source>
        <dbReference type="ARBA" id="ARBA00022576"/>
    </source>
</evidence>
<dbReference type="PANTHER" id="PTHR42832:SF3">
    <property type="entry name" value="L-GLUTAMINE--4-(METHYLSULFANYL)-2-OXOBUTANOATE AMINOTRANSFERASE"/>
    <property type="match status" value="1"/>
</dbReference>
<keyword evidence="2 4" id="KW-0032">Aminotransferase</keyword>
<dbReference type="SUPFAM" id="SSF53383">
    <property type="entry name" value="PLP-dependent transferases"/>
    <property type="match status" value="1"/>
</dbReference>
<evidence type="ECO:0000259" key="5">
    <source>
        <dbReference type="Pfam" id="PF00155"/>
    </source>
</evidence>
<dbReference type="EMBL" id="DSYZ01000086">
    <property type="protein sequence ID" value="HGT82900.1"/>
    <property type="molecule type" value="Genomic_DNA"/>
</dbReference>
<name>A0A7J3M3B7_ARCFL</name>
<organism evidence="6">
    <name type="scientific">Archaeoglobus fulgidus</name>
    <dbReference type="NCBI Taxonomy" id="2234"/>
    <lineage>
        <taxon>Archaea</taxon>
        <taxon>Methanobacteriati</taxon>
        <taxon>Methanobacteriota</taxon>
        <taxon>Archaeoglobi</taxon>
        <taxon>Archaeoglobales</taxon>
        <taxon>Archaeoglobaceae</taxon>
        <taxon>Archaeoglobus</taxon>
    </lineage>
</organism>
<evidence type="ECO:0000256" key="4">
    <source>
        <dbReference type="RuleBase" id="RU000481"/>
    </source>
</evidence>
<proteinExistence type="inferred from homology"/>
<reference evidence="6" key="1">
    <citation type="journal article" date="2020" name="mSystems">
        <title>Genome- and Community-Level Interaction Insights into Carbon Utilization and Element Cycling Functions of Hydrothermarchaeota in Hydrothermal Sediment.</title>
        <authorList>
            <person name="Zhou Z."/>
            <person name="Liu Y."/>
            <person name="Xu W."/>
            <person name="Pan J."/>
            <person name="Luo Z.H."/>
            <person name="Li M."/>
        </authorList>
    </citation>
    <scope>NUCLEOTIDE SEQUENCE [LARGE SCALE GENOMIC DNA]</scope>
    <source>
        <strain evidence="6">SpSt-587</strain>
    </source>
</reference>
<comment type="similarity">
    <text evidence="4">Belongs to the class-I pyridoxal-phosphate-dependent aminotransferase family.</text>
</comment>
<dbReference type="Pfam" id="PF00155">
    <property type="entry name" value="Aminotran_1_2"/>
    <property type="match status" value="1"/>
</dbReference>
<dbReference type="PANTHER" id="PTHR42832">
    <property type="entry name" value="AMINO ACID AMINOTRANSFERASE"/>
    <property type="match status" value="1"/>
</dbReference>
<evidence type="ECO:0000256" key="1">
    <source>
        <dbReference type="ARBA" id="ARBA00001933"/>
    </source>
</evidence>
<sequence length="384" mass="43393">MFQLSERMSKIPPYLFAEIDAIKRKKRAEGVELIDLSVGDPDLPTPQHVVEAMKKAVERVERQKYPSYEGMLEFRSAVAEFYLRRKKVKLDAEKEVIALIGSKEGIAHLPLAFVDQGDYVLIPDPGYPVYFASTIMAGGIPYRMPLREENDFLPKLEDIPREIVKKAKILFLNYPNNPTSAIASDEFIKSAIDFCIDNKIILAHDYAYGEICFDGYRAKSFLEFENAFEVTIEFNSLSKTYNMTGWRIGFACGNEEILKGLLKVKTNVDSGVFEAVQEAGIAALRGSDEVIEEICRIYAERRNTFVEGLQRLGLKVKKPKATFYVWCNVGESSVEFVKKLLDVAGIVATPGIGFGEYGEGFVRFALTRDKKLIEEAVKRLELLF</sequence>
<comment type="cofactor">
    <cofactor evidence="1 4">
        <name>pyridoxal 5'-phosphate</name>
        <dbReference type="ChEBI" id="CHEBI:597326"/>
    </cofactor>
</comment>
<feature type="domain" description="Aminotransferase class I/classII large" evidence="5">
    <location>
        <begin position="32"/>
        <end position="380"/>
    </location>
</feature>
<dbReference type="CDD" id="cd00609">
    <property type="entry name" value="AAT_like"/>
    <property type="match status" value="1"/>
</dbReference>
<dbReference type="InterPro" id="IPR050881">
    <property type="entry name" value="LL-DAP_aminotransferase"/>
</dbReference>
<dbReference type="GO" id="GO:0030170">
    <property type="term" value="F:pyridoxal phosphate binding"/>
    <property type="evidence" value="ECO:0007669"/>
    <property type="project" value="InterPro"/>
</dbReference>
<evidence type="ECO:0000313" key="6">
    <source>
        <dbReference type="EMBL" id="HGT82900.1"/>
    </source>
</evidence>
<dbReference type="EC" id="2.6.1.-" evidence="4"/>
<evidence type="ECO:0000256" key="3">
    <source>
        <dbReference type="ARBA" id="ARBA00022679"/>
    </source>
</evidence>
<dbReference type="InterPro" id="IPR015421">
    <property type="entry name" value="PyrdxlP-dep_Trfase_major"/>
</dbReference>
<dbReference type="InterPro" id="IPR004838">
    <property type="entry name" value="NHTrfase_class1_PyrdxlP-BS"/>
</dbReference>